<feature type="signal peptide" evidence="1">
    <location>
        <begin position="1"/>
        <end position="24"/>
    </location>
</feature>
<organism evidence="2">
    <name type="scientific">Ananas comosus var. bracteatus</name>
    <name type="common">red pineapple</name>
    <dbReference type="NCBI Taxonomy" id="296719"/>
    <lineage>
        <taxon>Eukaryota</taxon>
        <taxon>Viridiplantae</taxon>
        <taxon>Streptophyta</taxon>
        <taxon>Embryophyta</taxon>
        <taxon>Tracheophyta</taxon>
        <taxon>Spermatophyta</taxon>
        <taxon>Magnoliopsida</taxon>
        <taxon>Liliopsida</taxon>
        <taxon>Poales</taxon>
        <taxon>Bromeliaceae</taxon>
        <taxon>Bromelioideae</taxon>
        <taxon>Ananas</taxon>
    </lineage>
</organism>
<accession>A0A6V7PLG1</accession>
<evidence type="ECO:0000256" key="1">
    <source>
        <dbReference type="SAM" id="SignalP"/>
    </source>
</evidence>
<name>A0A6V7PLG1_ANACO</name>
<sequence length="206" mass="23123">MRIVPLPTLHLLPPFLATVPAATGVVEMSIIQLFYSKLLEKFAEKLGVETPECVVTVVTEGWFLAYIDVPIACSGIVIEIVRNWGAPSPDFKVAKEDATHVAIQRMKGKLDLQIKDTNYDDFILYKSLYDNVTVQYSDLLGQFKNLKREYNLLKDCYASAVVEKVEPIAEQAKMRRTIDECYVTINCLRADRIATVADLSEVESAS</sequence>
<feature type="chain" id="PRO_5028233378" evidence="1">
    <location>
        <begin position="25"/>
        <end position="206"/>
    </location>
</feature>
<proteinExistence type="predicted"/>
<reference evidence="2" key="1">
    <citation type="submission" date="2020-07" db="EMBL/GenBank/DDBJ databases">
        <authorList>
            <person name="Lin J."/>
        </authorList>
    </citation>
    <scope>NUCLEOTIDE SEQUENCE</scope>
</reference>
<gene>
    <name evidence="2" type="ORF">CB5_LOCUS14858</name>
</gene>
<dbReference type="AlphaFoldDB" id="A0A6V7PLG1"/>
<dbReference type="EMBL" id="LR862149">
    <property type="protein sequence ID" value="CAD1831647.1"/>
    <property type="molecule type" value="Genomic_DNA"/>
</dbReference>
<keyword evidence="1" id="KW-0732">Signal</keyword>
<evidence type="ECO:0000313" key="2">
    <source>
        <dbReference type="EMBL" id="CAD1831647.1"/>
    </source>
</evidence>
<protein>
    <submittedName>
        <fullName evidence="2">Uncharacterized protein</fullName>
    </submittedName>
</protein>